<evidence type="ECO:0000259" key="1">
    <source>
        <dbReference type="PROSITE" id="PS50883"/>
    </source>
</evidence>
<dbReference type="CDD" id="cd01948">
    <property type="entry name" value="EAL"/>
    <property type="match status" value="1"/>
</dbReference>
<gene>
    <name evidence="3" type="ORF">ACFOHH_10320</name>
</gene>
<evidence type="ECO:0000313" key="3">
    <source>
        <dbReference type="EMBL" id="MFC3073499.1"/>
    </source>
</evidence>
<dbReference type="PROSITE" id="PS50887">
    <property type="entry name" value="GGDEF"/>
    <property type="match status" value="1"/>
</dbReference>
<dbReference type="InterPro" id="IPR001633">
    <property type="entry name" value="EAL_dom"/>
</dbReference>
<dbReference type="InterPro" id="IPR052155">
    <property type="entry name" value="Biofilm_reg_signaling"/>
</dbReference>
<dbReference type="EMBL" id="JBHRSP010000016">
    <property type="protein sequence ID" value="MFC3073499.1"/>
    <property type="molecule type" value="Genomic_DNA"/>
</dbReference>
<proteinExistence type="predicted"/>
<evidence type="ECO:0000313" key="4">
    <source>
        <dbReference type="Proteomes" id="UP001595377"/>
    </source>
</evidence>
<dbReference type="Gene3D" id="3.30.70.270">
    <property type="match status" value="1"/>
</dbReference>
<accession>A0ABV7DF15</accession>
<dbReference type="Pfam" id="PF00563">
    <property type="entry name" value="EAL"/>
    <property type="match status" value="1"/>
</dbReference>
<dbReference type="InterPro" id="IPR043128">
    <property type="entry name" value="Rev_trsase/Diguanyl_cyclase"/>
</dbReference>
<organism evidence="3 4">
    <name type="scientific">Shinella pollutisoli</name>
    <dbReference type="NCBI Taxonomy" id="2250594"/>
    <lineage>
        <taxon>Bacteria</taxon>
        <taxon>Pseudomonadati</taxon>
        <taxon>Pseudomonadota</taxon>
        <taxon>Alphaproteobacteria</taxon>
        <taxon>Hyphomicrobiales</taxon>
        <taxon>Rhizobiaceae</taxon>
        <taxon>Shinella</taxon>
    </lineage>
</organism>
<dbReference type="SMART" id="SM00052">
    <property type="entry name" value="EAL"/>
    <property type="match status" value="1"/>
</dbReference>
<dbReference type="Pfam" id="PF00990">
    <property type="entry name" value="GGDEF"/>
    <property type="match status" value="1"/>
</dbReference>
<dbReference type="SUPFAM" id="SSF141868">
    <property type="entry name" value="EAL domain-like"/>
    <property type="match status" value="1"/>
</dbReference>
<dbReference type="InterPro" id="IPR029787">
    <property type="entry name" value="Nucleotide_cyclase"/>
</dbReference>
<reference evidence="4" key="1">
    <citation type="journal article" date="2019" name="Int. J. Syst. Evol. Microbiol.">
        <title>The Global Catalogue of Microorganisms (GCM) 10K type strain sequencing project: providing services to taxonomists for standard genome sequencing and annotation.</title>
        <authorList>
            <consortium name="The Broad Institute Genomics Platform"/>
            <consortium name="The Broad Institute Genome Sequencing Center for Infectious Disease"/>
            <person name="Wu L."/>
            <person name="Ma J."/>
        </authorList>
    </citation>
    <scope>NUCLEOTIDE SEQUENCE [LARGE SCALE GENOMIC DNA]</scope>
    <source>
        <strain evidence="4">KCTC 52677</strain>
    </source>
</reference>
<dbReference type="InterPro" id="IPR000160">
    <property type="entry name" value="GGDEF_dom"/>
</dbReference>
<dbReference type="PANTHER" id="PTHR44757:SF2">
    <property type="entry name" value="BIOFILM ARCHITECTURE MAINTENANCE PROTEIN MBAA"/>
    <property type="match status" value="1"/>
</dbReference>
<dbReference type="SMART" id="SM00267">
    <property type="entry name" value="GGDEF"/>
    <property type="match status" value="1"/>
</dbReference>
<keyword evidence="4" id="KW-1185">Reference proteome</keyword>
<dbReference type="RefSeq" id="WP_257316981.1">
    <property type="nucleotide sequence ID" value="NZ_JANFDG010000024.1"/>
</dbReference>
<dbReference type="InterPro" id="IPR035919">
    <property type="entry name" value="EAL_sf"/>
</dbReference>
<feature type="domain" description="EAL" evidence="1">
    <location>
        <begin position="381"/>
        <end position="635"/>
    </location>
</feature>
<evidence type="ECO:0000259" key="2">
    <source>
        <dbReference type="PROSITE" id="PS50887"/>
    </source>
</evidence>
<dbReference type="SUPFAM" id="SSF55073">
    <property type="entry name" value="Nucleotide cyclase"/>
    <property type="match status" value="1"/>
</dbReference>
<dbReference type="Gene3D" id="3.20.20.450">
    <property type="entry name" value="EAL domain"/>
    <property type="match status" value="1"/>
</dbReference>
<dbReference type="NCBIfam" id="TIGR00254">
    <property type="entry name" value="GGDEF"/>
    <property type="match status" value="1"/>
</dbReference>
<dbReference type="CDD" id="cd01949">
    <property type="entry name" value="GGDEF"/>
    <property type="match status" value="1"/>
</dbReference>
<protein>
    <submittedName>
        <fullName evidence="3">Bifunctional diguanylate cyclase/phosphodiesterase</fullName>
    </submittedName>
</protein>
<dbReference type="Proteomes" id="UP001595377">
    <property type="component" value="Unassembled WGS sequence"/>
</dbReference>
<comment type="caution">
    <text evidence="3">The sequence shown here is derived from an EMBL/GenBank/DDBJ whole genome shotgun (WGS) entry which is preliminary data.</text>
</comment>
<dbReference type="PANTHER" id="PTHR44757">
    <property type="entry name" value="DIGUANYLATE CYCLASE DGCP"/>
    <property type="match status" value="1"/>
</dbReference>
<sequence length="678" mass="73637">MVEGSEELREALMTLRRENDLLRIETTHANLLLKALDAVLCVDGDDDPFAGVFSALIPVFECSLAIVLIEQEGGGDALECVAASAAPAVGSLWARDKLLGKALSGRIVTTVAEAGAVAWPEIPGLGLAGREPALYLPLGVRGRRGLMLLLRECGRPGFDRAHVALAKKFSLLASHAFAAKRASQTEAESHRLKHLTDQLAASQRALQHRANHDQLTGLPNRAYIQELIGEAIARRGPDEKLALAFIDLDDFKRVNDIYGHAAGDALLKTVSERVCSSIRHTDIFGRISGDEFVIVLNPVTRRSDISALVNRMRARLREPFSFEGAEIRPSASIGVAIHPMHGNDYETLRRHADMAMYRAKTISKGGVAFFNRQLGKKAMEKHVLEHELRDALDSHAFHCALQKKVDIRTGAIVGFEALLRWVDRHGAVRLPGTFLPLANELGLLNDISNLVVSDLARALPRLDEVFGTSVHYSVNVSPIQAVNMQFMQGLVRRLRDTGRAGSFMLELTEESLAATGPFQSQVLPLLRDAGLRLSIDDFGTGYSSLSTIADLTVDELKIDRSLISAIHTRPRNQSILRAIESLGMALGISVVAEGIETNEEKLYLMAQSELRIGQGYLFHKPQLLGDLLKEASPVTPDSSIIDGGSMPHEAGRLAIAAAAGGLGSIVLRRDCGCNPPKV</sequence>
<feature type="domain" description="GGDEF" evidence="2">
    <location>
        <begin position="239"/>
        <end position="372"/>
    </location>
</feature>
<name>A0ABV7DF15_9HYPH</name>
<dbReference type="PROSITE" id="PS50883">
    <property type="entry name" value="EAL"/>
    <property type="match status" value="1"/>
</dbReference>